<dbReference type="Proteomes" id="UP000530660">
    <property type="component" value="Unassembled WGS sequence"/>
</dbReference>
<dbReference type="EMBL" id="VWRR01000008">
    <property type="protein sequence ID" value="KAF6003144.1"/>
    <property type="molecule type" value="Genomic_DNA"/>
</dbReference>
<dbReference type="OrthoDB" id="10472668at2759"/>
<protein>
    <submittedName>
        <fullName evidence="1">Uncharacterized protein</fullName>
    </submittedName>
</protein>
<name>A0A7J7IKE4_9RHOD</name>
<proteinExistence type="predicted"/>
<comment type="caution">
    <text evidence="1">The sequence shown here is derived from an EMBL/GenBank/DDBJ whole genome shotgun (WGS) entry which is preliminary data.</text>
</comment>
<organism evidence="1 2">
    <name type="scientific">Cyanidiococcus yangmingshanensis</name>
    <dbReference type="NCBI Taxonomy" id="2690220"/>
    <lineage>
        <taxon>Eukaryota</taxon>
        <taxon>Rhodophyta</taxon>
        <taxon>Bangiophyceae</taxon>
        <taxon>Cyanidiales</taxon>
        <taxon>Cyanidiaceae</taxon>
        <taxon>Cyanidiococcus</taxon>
    </lineage>
</organism>
<gene>
    <name evidence="1" type="ORF">F1559_004598</name>
</gene>
<keyword evidence="2" id="KW-1185">Reference proteome</keyword>
<evidence type="ECO:0000313" key="1">
    <source>
        <dbReference type="EMBL" id="KAF6003144.1"/>
    </source>
</evidence>
<evidence type="ECO:0000313" key="2">
    <source>
        <dbReference type="Proteomes" id="UP000530660"/>
    </source>
</evidence>
<sequence>MFAVLVRRRERRATSSNPSSSTCVYCPFRAPFKCSSTRRSSLSSSGSLKRSWTRCSSASLNDSGVDRLERTSSSNESLLFGAGQHWVEQFISALTGMLESLSDTAAGEALESLLAADACWRGDLIERAVGASMIRHKLEQVLRFWEHIGWYVPPGAVEYTLISNERRKSESRTQMRVDIRFIASGLWPLPWRPRVLCTGTLSVELEMVDSIAKLQARTLKDTVEPSSLLLLRQLFPGLADLVSAFVAPLPENDALLEQRVNARAQKTRAATSSPDLVTDLALSDPNWSSNKAAPIPVPSNETTTADEDTQWERGPGFRFRWPLRCFRERSYRPYFECYLLPGEPCPGAIRSAPDGVFPCLPAYVFNFSRFRRRLVLDPQEFSFVTPVQVRRWLLSELGPEAMTMLARKDTAPVIGPEYWSPESQTIFDPETLYDLLESQIAQWSSLMTTNEESLLQWRFPIPIRFTRGSRIVMAPHPYADAFGRGEATTAATVSGVSLARHQAESRQPCPIYDIHRALSDAVLQRLEGGNFPPLPSRDAHGRVLVRYTVSEDGDSIFYARRCRGLLSPERLLRIRYDLLMDLRSTGRVPRGWLPHETRWRLSCYDCSVAFDEDGEISVAVYRSSRPQFCIFQVALEVPRNLSAED</sequence>
<dbReference type="AlphaFoldDB" id="A0A7J7IKE4"/>
<accession>A0A7J7IKE4</accession>
<reference evidence="1 2" key="1">
    <citation type="journal article" date="2020" name="J. Phycol.">
        <title>Comparative genome analysis reveals Cyanidiococcus gen. nov., a new extremophilic red algal genus sister to Cyanidioschyzon (Cyanidioschyzonaceae, Rhodophyta).</title>
        <authorList>
            <person name="Liu S.-L."/>
            <person name="Chiang Y.-R."/>
            <person name="Yoon H.S."/>
            <person name="Fu H.-Y."/>
        </authorList>
    </citation>
    <scope>NUCLEOTIDE SEQUENCE [LARGE SCALE GENOMIC DNA]</scope>
    <source>
        <strain evidence="1 2">THAL066</strain>
    </source>
</reference>